<dbReference type="GO" id="GO:0016887">
    <property type="term" value="F:ATP hydrolysis activity"/>
    <property type="evidence" value="ECO:0007669"/>
    <property type="project" value="InterPro"/>
</dbReference>
<dbReference type="InterPro" id="IPR050747">
    <property type="entry name" value="Mitochondrial_chaperone_BCS1"/>
</dbReference>
<evidence type="ECO:0000313" key="4">
    <source>
        <dbReference type="EMBL" id="ARF12000.1"/>
    </source>
</evidence>
<gene>
    <name evidence="4" type="ORF">Klosneuvirus_3_135</name>
</gene>
<dbReference type="InterPro" id="IPR027417">
    <property type="entry name" value="P-loop_NTPase"/>
</dbReference>
<organism evidence="4">
    <name type="scientific">Klosneuvirus KNV1</name>
    <dbReference type="NCBI Taxonomy" id="1977640"/>
    <lineage>
        <taxon>Viruses</taxon>
        <taxon>Varidnaviria</taxon>
        <taxon>Bamfordvirae</taxon>
        <taxon>Nucleocytoviricota</taxon>
        <taxon>Megaviricetes</taxon>
        <taxon>Imitervirales</taxon>
        <taxon>Mimiviridae</taxon>
        <taxon>Klosneuvirinae</taxon>
        <taxon>Klosneuvirus</taxon>
    </lineage>
</organism>
<dbReference type="EMBL" id="KY684110">
    <property type="protein sequence ID" value="ARF12000.1"/>
    <property type="molecule type" value="Genomic_DNA"/>
</dbReference>
<accession>A0A1V0SJU7</accession>
<feature type="domain" description="AAA+ ATPase" evidence="3">
    <location>
        <begin position="194"/>
        <end position="331"/>
    </location>
</feature>
<dbReference type="Gene3D" id="3.40.50.300">
    <property type="entry name" value="P-loop containing nucleotide triphosphate hydrolases"/>
    <property type="match status" value="1"/>
</dbReference>
<feature type="region of interest" description="Disordered" evidence="2">
    <location>
        <begin position="406"/>
        <end position="465"/>
    </location>
</feature>
<protein>
    <submittedName>
        <fullName evidence="4">AAA family ATPase</fullName>
    </submittedName>
</protein>
<dbReference type="InterPro" id="IPR003593">
    <property type="entry name" value="AAA+_ATPase"/>
</dbReference>
<comment type="similarity">
    <text evidence="1">Belongs to the AAA ATPase family. BCS1 subfamily.</text>
</comment>
<proteinExistence type="inferred from homology"/>
<feature type="region of interest" description="Disordered" evidence="2">
    <location>
        <begin position="237"/>
        <end position="258"/>
    </location>
</feature>
<evidence type="ECO:0000256" key="1">
    <source>
        <dbReference type="ARBA" id="ARBA00007448"/>
    </source>
</evidence>
<evidence type="ECO:0000256" key="2">
    <source>
        <dbReference type="SAM" id="MobiDB-lite"/>
    </source>
</evidence>
<dbReference type="PANTHER" id="PTHR23070">
    <property type="entry name" value="BCS1 AAA-TYPE ATPASE"/>
    <property type="match status" value="1"/>
</dbReference>
<dbReference type="SMART" id="SM00382">
    <property type="entry name" value="AAA"/>
    <property type="match status" value="1"/>
</dbReference>
<dbReference type="InterPro" id="IPR003959">
    <property type="entry name" value="ATPase_AAA_core"/>
</dbReference>
<name>A0A1V0SJU7_9VIRU</name>
<dbReference type="SUPFAM" id="SSF52540">
    <property type="entry name" value="P-loop containing nucleoside triphosphate hydrolases"/>
    <property type="match status" value="1"/>
</dbReference>
<evidence type="ECO:0000259" key="3">
    <source>
        <dbReference type="SMART" id="SM00382"/>
    </source>
</evidence>
<reference evidence="4" key="1">
    <citation type="journal article" date="2017" name="Science">
        <title>Giant viruses with an expanded complement of translation system components.</title>
        <authorList>
            <person name="Schulz F."/>
            <person name="Yutin N."/>
            <person name="Ivanova N.N."/>
            <person name="Ortega D.R."/>
            <person name="Lee T.K."/>
            <person name="Vierheilig J."/>
            <person name="Daims H."/>
            <person name="Horn M."/>
            <person name="Wagner M."/>
            <person name="Jensen G.J."/>
            <person name="Kyrpides N.C."/>
            <person name="Koonin E.V."/>
            <person name="Woyke T."/>
        </authorList>
    </citation>
    <scope>NUCLEOTIDE SEQUENCE</scope>
    <source>
        <strain evidence="4">KNV1</strain>
    </source>
</reference>
<dbReference type="GO" id="GO:0005524">
    <property type="term" value="F:ATP binding"/>
    <property type="evidence" value="ECO:0007669"/>
    <property type="project" value="InterPro"/>
</dbReference>
<dbReference type="Pfam" id="PF00004">
    <property type="entry name" value="AAA"/>
    <property type="match status" value="1"/>
</dbReference>
<feature type="compositionally biased region" description="Acidic residues" evidence="2">
    <location>
        <begin position="411"/>
        <end position="443"/>
    </location>
</feature>
<sequence length="480" mass="56061">MSIQTPKFDSLKKFADENRLKVCMFTRGYTNFANNLEKVFPGMSPYYNFNEQPLPIFANMAQLYVKAGDFGNKTPNKDVTYYIQTMKSSDFTLVESHVIDHKAKDNQVDVVLCEDVKYVQMLEKFMENKLKPSLRSRIFIWDSYNGRYVLDHRKMLDKKQDDLIGLDDKFDQIEQDMMACIKFRERLERFGESTGRNYMLYGPPGTGKSSFVRALAMKYNVPIYNVKLSSAGDENSITNMLIPPDRGDEDSSDQSDNKNPYGMFKIVLLEDFDRYLNTHVSSMSAILNALDGILPSFGVIRFFSANNPDSISHNKALQSRMHRTFFFGLPTVKQIIQQIKNVFDHIEPNDYMIKQFSTFAYKEKLSMRQITHYICQYLTSENPFQDIVHNMRKLVDEMNHFVNFNENAERNDDEEETEEFNDDDAGDTELNDADPELNEEQMDVEVHLSPAVATKKRKRYHSQRNYTKTLKQRMRVKGHW</sequence>